<evidence type="ECO:0008006" key="3">
    <source>
        <dbReference type="Google" id="ProtNLM"/>
    </source>
</evidence>
<dbReference type="InterPro" id="IPR016024">
    <property type="entry name" value="ARM-type_fold"/>
</dbReference>
<gene>
    <name evidence="2" type="primary">ORF15752</name>
</gene>
<reference evidence="2" key="1">
    <citation type="submission" date="2014-12" db="EMBL/GenBank/DDBJ databases">
        <title>Insight into the proteome of Arion vulgaris.</title>
        <authorList>
            <person name="Aradska J."/>
            <person name="Bulat T."/>
            <person name="Smidak R."/>
            <person name="Sarate P."/>
            <person name="Gangsoo J."/>
            <person name="Sialana F."/>
            <person name="Bilban M."/>
            <person name="Lubec G."/>
        </authorList>
    </citation>
    <scope>NUCLEOTIDE SEQUENCE</scope>
    <source>
        <tissue evidence="2">Skin</tissue>
    </source>
</reference>
<dbReference type="GO" id="GO:0005634">
    <property type="term" value="C:nucleus"/>
    <property type="evidence" value="ECO:0007669"/>
    <property type="project" value="TreeGrafter"/>
</dbReference>
<feature type="region of interest" description="Disordered" evidence="1">
    <location>
        <begin position="556"/>
        <end position="620"/>
    </location>
</feature>
<dbReference type="EMBL" id="HACG01005307">
    <property type="protein sequence ID" value="CEK52172.1"/>
    <property type="molecule type" value="Transcribed_RNA"/>
</dbReference>
<sequence>MTMFTGASSTMSTEGGKNKKTEEWTNKCNLLLKSMEEVLSVLYDGLETDQDDNLTSVEKEQISTLQGHETIPEVANIFTQHCQKLVGMISEPTSGPVLLPLGSVLSIVTRCLRVSYADVRSLPSMSETAGVLPTLHRAALEILSQLIMSCKTNLLPRSRPIIDLCLQAMSSARHMNMYERSNTLAGAYQALRLIVLMFGWSRYLTHQCKTIIQELISDIKWQSSAKQTSATNTDPFKQEKVKEQKKRGKGKKKKNKAESYSGLTKTNAAGENSIKEYATSNLESTFQALELSQLVLERAEFLSVENLMRCILDTAQTVQHEAPPVRSPYANTDCRKLLYSTVFACSTVKLNHGCSRKDSITHFQMTNLALSLLSDGLQKDRCYEVQHMCKESLNVLLLTGNLNRPIIRRIQPDDTSTTKDPAELEKEIENVKEESGTLQKRLLDSEMENQTQKRLIATLRQEVETLKEKRTKTSTSCSDQKVYLTDPTDYRSLTDNGSEDLCDNEFEKEESSDEEDEIQEVAKRNKKLEGSAEKEKLHDKSKNVLEANCAVASIQADEHEKDASQGSLEGLNKKAKRKFPTEPSKETPRKKKKSKMDLSINNNKTDVLGGQSSEEKKIECADDIQDMISDFVDADPDTV</sequence>
<name>A0A0B6Y744_9EUPU</name>
<feature type="compositionally biased region" description="Basic residues" evidence="1">
    <location>
        <begin position="243"/>
        <end position="255"/>
    </location>
</feature>
<feature type="region of interest" description="Disordered" evidence="1">
    <location>
        <begin position="508"/>
        <end position="542"/>
    </location>
</feature>
<feature type="region of interest" description="Disordered" evidence="1">
    <location>
        <begin position="1"/>
        <end position="20"/>
    </location>
</feature>
<organism evidence="2">
    <name type="scientific">Arion vulgaris</name>
    <dbReference type="NCBI Taxonomy" id="1028688"/>
    <lineage>
        <taxon>Eukaryota</taxon>
        <taxon>Metazoa</taxon>
        <taxon>Spiralia</taxon>
        <taxon>Lophotrochozoa</taxon>
        <taxon>Mollusca</taxon>
        <taxon>Gastropoda</taxon>
        <taxon>Heterobranchia</taxon>
        <taxon>Euthyneura</taxon>
        <taxon>Panpulmonata</taxon>
        <taxon>Eupulmonata</taxon>
        <taxon>Stylommatophora</taxon>
        <taxon>Helicina</taxon>
        <taxon>Arionoidea</taxon>
        <taxon>Arionidae</taxon>
        <taxon>Arion</taxon>
    </lineage>
</organism>
<dbReference type="PANTHER" id="PTHR34105:SF1">
    <property type="entry name" value="PROLINE-, GLUTAMIC ACID- AND LEUCINE-RICH PROTEIN 1"/>
    <property type="match status" value="1"/>
</dbReference>
<dbReference type="GO" id="GO:0006364">
    <property type="term" value="P:rRNA processing"/>
    <property type="evidence" value="ECO:0007669"/>
    <property type="project" value="TreeGrafter"/>
</dbReference>
<evidence type="ECO:0000256" key="1">
    <source>
        <dbReference type="SAM" id="MobiDB-lite"/>
    </source>
</evidence>
<feature type="region of interest" description="Disordered" evidence="1">
    <location>
        <begin position="227"/>
        <end position="262"/>
    </location>
</feature>
<evidence type="ECO:0000313" key="2">
    <source>
        <dbReference type="EMBL" id="CEK52172.1"/>
    </source>
</evidence>
<proteinExistence type="predicted"/>
<dbReference type="AlphaFoldDB" id="A0A0B6Y744"/>
<protein>
    <recommendedName>
        <fullName evidence="3">Pre-rRNA-processing protein RIX1 N-terminal domain-containing protein</fullName>
    </recommendedName>
</protein>
<dbReference type="PANTHER" id="PTHR34105">
    <property type="entry name" value="PROLINE-, GLUTAMIC ACID- AND LEUCINE-RICH PROTEIN 1"/>
    <property type="match status" value="1"/>
</dbReference>
<feature type="compositionally biased region" description="Basic and acidic residues" evidence="1">
    <location>
        <begin position="520"/>
        <end position="542"/>
    </location>
</feature>
<dbReference type="SUPFAM" id="SSF48371">
    <property type="entry name" value="ARM repeat"/>
    <property type="match status" value="1"/>
</dbReference>
<accession>A0A0B6Y744</accession>
<feature type="compositionally biased region" description="Acidic residues" evidence="1">
    <location>
        <begin position="508"/>
        <end position="519"/>
    </location>
</feature>
<feature type="compositionally biased region" description="Polar residues" evidence="1">
    <location>
        <begin position="1"/>
        <end position="15"/>
    </location>
</feature>